<organism evidence="3">
    <name type="scientific">Granulicella tundricola (strain ATCC BAA-1859 / DSM 23138 / MP5ACTX9)</name>
    <dbReference type="NCBI Taxonomy" id="1198114"/>
    <lineage>
        <taxon>Bacteria</taxon>
        <taxon>Pseudomonadati</taxon>
        <taxon>Acidobacteriota</taxon>
        <taxon>Terriglobia</taxon>
        <taxon>Terriglobales</taxon>
        <taxon>Acidobacteriaceae</taxon>
        <taxon>Granulicella</taxon>
    </lineage>
</organism>
<dbReference type="EMBL" id="CP002480">
    <property type="protein sequence ID" value="ADW67504.1"/>
    <property type="molecule type" value="Genomic_DNA"/>
</dbReference>
<evidence type="ECO:0000313" key="3">
    <source>
        <dbReference type="Proteomes" id="UP000000343"/>
    </source>
</evidence>
<dbReference type="Proteomes" id="UP000000343">
    <property type="component" value="Chromosome"/>
</dbReference>
<dbReference type="HOGENOM" id="CLU_3184266_0_0_0"/>
<feature type="region of interest" description="Disordered" evidence="1">
    <location>
        <begin position="1"/>
        <end position="46"/>
    </location>
</feature>
<name>E8WXH1_GRATM</name>
<dbReference type="STRING" id="1198114.AciX9_0432"/>
<evidence type="ECO:0000256" key="1">
    <source>
        <dbReference type="SAM" id="MobiDB-lite"/>
    </source>
</evidence>
<dbReference type="AlphaFoldDB" id="E8WXH1"/>
<reference evidence="3" key="1">
    <citation type="submission" date="2011-01" db="EMBL/GenBank/DDBJ databases">
        <title>Complete sequence of chromosome of Acidobacterium sp. MP5ACTX9.</title>
        <authorList>
            <consortium name="US DOE Joint Genome Institute"/>
            <person name="Lucas S."/>
            <person name="Copeland A."/>
            <person name="Lapidus A."/>
            <person name="Cheng J.-F."/>
            <person name="Goodwin L."/>
            <person name="Pitluck S."/>
            <person name="Teshima H."/>
            <person name="Detter J.C."/>
            <person name="Han C."/>
            <person name="Tapia R."/>
            <person name="Land M."/>
            <person name="Hauser L."/>
            <person name="Kyrpides N."/>
            <person name="Ivanova N."/>
            <person name="Ovchinnikova G."/>
            <person name="Pagani I."/>
            <person name="Rawat S.R."/>
            <person name="Mannisto M."/>
            <person name="Haggblom M.M."/>
            <person name="Woyke T."/>
        </authorList>
    </citation>
    <scope>NUCLEOTIDE SEQUENCE [LARGE SCALE GENOMIC DNA]</scope>
    <source>
        <strain evidence="3">MP5ACTX9</strain>
    </source>
</reference>
<accession>E8WXH1</accession>
<dbReference type="RefSeq" id="WP_013578832.1">
    <property type="nucleotide sequence ID" value="NC_015064.1"/>
</dbReference>
<proteinExistence type="predicted"/>
<dbReference type="OrthoDB" id="123442at2"/>
<dbReference type="PaxDb" id="1198114-AciX9_0432"/>
<gene>
    <name evidence="2" type="ordered locus">AciX9_0432</name>
</gene>
<protein>
    <submittedName>
        <fullName evidence="2">MCM family protein</fullName>
    </submittedName>
</protein>
<feature type="compositionally biased region" description="Basic and acidic residues" evidence="1">
    <location>
        <begin position="1"/>
        <end position="20"/>
    </location>
</feature>
<evidence type="ECO:0000313" key="2">
    <source>
        <dbReference type="EMBL" id="ADW67504.1"/>
    </source>
</evidence>
<keyword evidence="3" id="KW-1185">Reference proteome</keyword>
<sequence length="46" mass="5411">MSMVESEREMVRKTAEKPAEESFTSLQPTYEDSVPPDPENDWEYED</sequence>
<dbReference type="KEGG" id="acm:AciX9_0432"/>